<dbReference type="Proteomes" id="UP000219020">
    <property type="component" value="Unassembled WGS sequence"/>
</dbReference>
<dbReference type="GO" id="GO:0044874">
    <property type="term" value="P:lipoprotein localization to outer membrane"/>
    <property type="evidence" value="ECO:0007669"/>
    <property type="project" value="TreeGrafter"/>
</dbReference>
<evidence type="ECO:0000256" key="2">
    <source>
        <dbReference type="ARBA" id="ARBA00005236"/>
    </source>
</evidence>
<sequence>MFYPLPVFIGLRYLKGCSGDKFGRFISYMSTAGITIGVMALITVLSVMNGFEGQLKDRILSVLPQAIIAGDAKFPPDAKTVVQWKGIVDTAPIVSTDVVIQSAISLGVGKLFGIDPQNKEPIREYMILGSIDNLTTGGYRLVIGRQTAIRLDVSLGDKVRVIITSASHFTPIGRIPSQRNFNIVGIYDTATDLDGQLMFANINDVVRLMRLSPTQPADIRLFIDEPFDVPSLKVKAESLGYEWSDWRELRGELFQAVKMEKNMMGLMLSLIILVAAFNIISALIMVVMDKQIEIAILRTQGMQQGDIVSLFVVQGATSGIIGAVLGGIVGTLMSLKINEIMNLLNINLLGNDLLLPVIMKPIQVFYVVVGAIILSLIATLFPSIKASYVSPAEVLRYE</sequence>
<feature type="domain" description="ABC3 transporter permease C-terminal" evidence="9">
    <location>
        <begin position="266"/>
        <end position="391"/>
    </location>
</feature>
<evidence type="ECO:0000256" key="8">
    <source>
        <dbReference type="SAM" id="Phobius"/>
    </source>
</evidence>
<organism evidence="11 12">
    <name type="scientific">Candidatus Enterovibrio escicola</name>
    <dbReference type="NCBI Taxonomy" id="1927127"/>
    <lineage>
        <taxon>Bacteria</taxon>
        <taxon>Pseudomonadati</taxon>
        <taxon>Pseudomonadota</taxon>
        <taxon>Gammaproteobacteria</taxon>
        <taxon>Vibrionales</taxon>
        <taxon>Vibrionaceae</taxon>
        <taxon>Enterovibrio</taxon>
    </lineage>
</organism>
<evidence type="ECO:0000256" key="6">
    <source>
        <dbReference type="ARBA" id="ARBA00022989"/>
    </source>
</evidence>
<evidence type="ECO:0000256" key="1">
    <source>
        <dbReference type="ARBA" id="ARBA00004651"/>
    </source>
</evidence>
<keyword evidence="11" id="KW-0449">Lipoprotein</keyword>
<proteinExistence type="inferred from homology"/>
<dbReference type="EMBL" id="NBYY01000002">
    <property type="protein sequence ID" value="PCS24276.1"/>
    <property type="molecule type" value="Genomic_DNA"/>
</dbReference>
<keyword evidence="12" id="KW-1185">Reference proteome</keyword>
<evidence type="ECO:0000256" key="4">
    <source>
        <dbReference type="ARBA" id="ARBA00022475"/>
    </source>
</evidence>
<dbReference type="InterPro" id="IPR051447">
    <property type="entry name" value="Lipoprotein-release_system"/>
</dbReference>
<dbReference type="GeneID" id="66950776"/>
<dbReference type="GO" id="GO:0098797">
    <property type="term" value="C:plasma membrane protein complex"/>
    <property type="evidence" value="ECO:0007669"/>
    <property type="project" value="TreeGrafter"/>
</dbReference>
<feature type="domain" description="MacB-like periplasmic core" evidence="10">
    <location>
        <begin position="29"/>
        <end position="201"/>
    </location>
</feature>
<dbReference type="GO" id="GO:0042953">
    <property type="term" value="P:lipoprotein transport"/>
    <property type="evidence" value="ECO:0007669"/>
    <property type="project" value="InterPro"/>
</dbReference>
<keyword evidence="5 8" id="KW-0812">Transmembrane</keyword>
<dbReference type="RefSeq" id="WP_097355641.1">
    <property type="nucleotide sequence ID" value="NZ_CAWNJE010000021.1"/>
</dbReference>
<dbReference type="Pfam" id="PF12704">
    <property type="entry name" value="MacB_PCD"/>
    <property type="match status" value="1"/>
</dbReference>
<evidence type="ECO:0000259" key="9">
    <source>
        <dbReference type="Pfam" id="PF02687"/>
    </source>
</evidence>
<comment type="subcellular location">
    <subcellularLocation>
        <location evidence="1">Cell membrane</location>
        <topology evidence="1">Multi-pass membrane protein</topology>
    </subcellularLocation>
</comment>
<gene>
    <name evidence="11" type="ORF">BTN49_0094</name>
</gene>
<name>A0A2A5T822_9GAMM</name>
<evidence type="ECO:0000256" key="7">
    <source>
        <dbReference type="ARBA" id="ARBA00023136"/>
    </source>
</evidence>
<reference evidence="12" key="1">
    <citation type="submission" date="2017-04" db="EMBL/GenBank/DDBJ databases">
        <title>Genome evolution of the luminous symbionts of deep sea anglerfish.</title>
        <authorList>
            <person name="Hendry T.A."/>
        </authorList>
    </citation>
    <scope>NUCLEOTIDE SEQUENCE [LARGE SCALE GENOMIC DNA]</scope>
</reference>
<keyword evidence="3" id="KW-0813">Transport</keyword>
<dbReference type="InterPro" id="IPR003838">
    <property type="entry name" value="ABC3_permease_C"/>
</dbReference>
<dbReference type="Pfam" id="PF02687">
    <property type="entry name" value="FtsX"/>
    <property type="match status" value="1"/>
</dbReference>
<evidence type="ECO:0000313" key="12">
    <source>
        <dbReference type="Proteomes" id="UP000219020"/>
    </source>
</evidence>
<dbReference type="NCBIfam" id="TIGR02212">
    <property type="entry name" value="lolCE"/>
    <property type="match status" value="1"/>
</dbReference>
<dbReference type="PANTHER" id="PTHR30489">
    <property type="entry name" value="LIPOPROTEIN-RELEASING SYSTEM TRANSMEMBRANE PROTEIN LOLE"/>
    <property type="match status" value="1"/>
</dbReference>
<dbReference type="InterPro" id="IPR025857">
    <property type="entry name" value="MacB_PCD"/>
</dbReference>
<feature type="transmembrane region" description="Helical" evidence="8">
    <location>
        <begin position="307"/>
        <end position="328"/>
    </location>
</feature>
<feature type="transmembrane region" description="Helical" evidence="8">
    <location>
        <begin position="364"/>
        <end position="381"/>
    </location>
</feature>
<evidence type="ECO:0000256" key="3">
    <source>
        <dbReference type="ARBA" id="ARBA00022448"/>
    </source>
</evidence>
<comment type="similarity">
    <text evidence="2">Belongs to the ABC-4 integral membrane protein family. LolC/E subfamily.</text>
</comment>
<keyword evidence="4" id="KW-1003">Cell membrane</keyword>
<keyword evidence="7 8" id="KW-0472">Membrane</keyword>
<protein>
    <submittedName>
        <fullName evidence="11">Lipoprotein releasing system transmembrane protein LolC</fullName>
    </submittedName>
</protein>
<feature type="transmembrane region" description="Helical" evidence="8">
    <location>
        <begin position="25"/>
        <end position="48"/>
    </location>
</feature>
<evidence type="ECO:0000313" key="11">
    <source>
        <dbReference type="EMBL" id="PCS24276.1"/>
    </source>
</evidence>
<keyword evidence="6 8" id="KW-1133">Transmembrane helix</keyword>
<dbReference type="PANTHER" id="PTHR30489:SF8">
    <property type="entry name" value="LIPOPROTEIN-RELEASING SYSTEM TRANSMEMBRANE PROTEIN LOLC"/>
    <property type="match status" value="1"/>
</dbReference>
<evidence type="ECO:0000256" key="5">
    <source>
        <dbReference type="ARBA" id="ARBA00022692"/>
    </source>
</evidence>
<dbReference type="AlphaFoldDB" id="A0A2A5T822"/>
<evidence type="ECO:0000259" key="10">
    <source>
        <dbReference type="Pfam" id="PF12704"/>
    </source>
</evidence>
<feature type="transmembrane region" description="Helical" evidence="8">
    <location>
        <begin position="266"/>
        <end position="287"/>
    </location>
</feature>
<accession>A0A2A5T822</accession>
<comment type="caution">
    <text evidence="11">The sequence shown here is derived from an EMBL/GenBank/DDBJ whole genome shotgun (WGS) entry which is preliminary data.</text>
</comment>
<dbReference type="InterPro" id="IPR011925">
    <property type="entry name" value="LolCE_TM"/>
</dbReference>